<feature type="compositionally biased region" description="Basic and acidic residues" evidence="1">
    <location>
        <begin position="64"/>
        <end position="90"/>
    </location>
</feature>
<dbReference type="AlphaFoldDB" id="A0A8S9RE07"/>
<proteinExistence type="predicted"/>
<protein>
    <submittedName>
        <fullName evidence="2">Uncharacterized protein</fullName>
    </submittedName>
</protein>
<evidence type="ECO:0000313" key="3">
    <source>
        <dbReference type="Proteomes" id="UP000712600"/>
    </source>
</evidence>
<dbReference type="Proteomes" id="UP000712600">
    <property type="component" value="Unassembled WGS sequence"/>
</dbReference>
<evidence type="ECO:0000313" key="2">
    <source>
        <dbReference type="EMBL" id="KAF3570925.1"/>
    </source>
</evidence>
<reference evidence="2" key="1">
    <citation type="submission" date="2019-12" db="EMBL/GenBank/DDBJ databases">
        <title>Genome sequencing and annotation of Brassica cretica.</title>
        <authorList>
            <person name="Studholme D.J."/>
            <person name="Sarris P."/>
        </authorList>
    </citation>
    <scope>NUCLEOTIDE SEQUENCE</scope>
    <source>
        <strain evidence="2">PFS-109/04</strain>
        <tissue evidence="2">Leaf</tissue>
    </source>
</reference>
<evidence type="ECO:0000256" key="1">
    <source>
        <dbReference type="SAM" id="MobiDB-lite"/>
    </source>
</evidence>
<accession>A0A8S9RE07</accession>
<organism evidence="2 3">
    <name type="scientific">Brassica cretica</name>
    <name type="common">Mustard</name>
    <dbReference type="NCBI Taxonomy" id="69181"/>
    <lineage>
        <taxon>Eukaryota</taxon>
        <taxon>Viridiplantae</taxon>
        <taxon>Streptophyta</taxon>
        <taxon>Embryophyta</taxon>
        <taxon>Tracheophyta</taxon>
        <taxon>Spermatophyta</taxon>
        <taxon>Magnoliopsida</taxon>
        <taxon>eudicotyledons</taxon>
        <taxon>Gunneridae</taxon>
        <taxon>Pentapetalae</taxon>
        <taxon>rosids</taxon>
        <taxon>malvids</taxon>
        <taxon>Brassicales</taxon>
        <taxon>Brassicaceae</taxon>
        <taxon>Brassiceae</taxon>
        <taxon>Brassica</taxon>
    </lineage>
</organism>
<gene>
    <name evidence="2" type="ORF">F2Q69_00060215</name>
</gene>
<sequence>MVELRGKGSLSVFPATIEFWAANPLLISRKKTASQLLTSRDAVEDQSAGQSGEPAVDITSPPTERTDASEKGSPEEDNALVREEGTKDVGPEDPVLVSDTSSEEREEEEDQAEKTPSPEPDEEEASSEKEKGSATSIPSSNLDADLPAPVPDSIEDPNVSIAEDPQDPTVPSVLTGDGNVQDSAV</sequence>
<name>A0A8S9RE07_BRACR</name>
<dbReference type="EMBL" id="QGKX02000095">
    <property type="protein sequence ID" value="KAF3570925.1"/>
    <property type="molecule type" value="Genomic_DNA"/>
</dbReference>
<feature type="region of interest" description="Disordered" evidence="1">
    <location>
        <begin position="35"/>
        <end position="185"/>
    </location>
</feature>
<comment type="caution">
    <text evidence="2">The sequence shown here is derived from an EMBL/GenBank/DDBJ whole genome shotgun (WGS) entry which is preliminary data.</text>
</comment>